<name>A0ABU5MVK4_9BACT</name>
<reference evidence="1 2" key="1">
    <citation type="journal article" date="2024" name="Appl. Environ. Microbiol.">
        <title>Pontiella agarivorans sp. nov., a novel marine anaerobic bacterium capable of degrading macroalgal polysaccharides and fixing nitrogen.</title>
        <authorList>
            <person name="Liu N."/>
            <person name="Kivenson V."/>
            <person name="Peng X."/>
            <person name="Cui Z."/>
            <person name="Lankiewicz T.S."/>
            <person name="Gosselin K.M."/>
            <person name="English C.J."/>
            <person name="Blair E.M."/>
            <person name="O'Malley M.A."/>
            <person name="Valentine D.L."/>
        </authorList>
    </citation>
    <scope>NUCLEOTIDE SEQUENCE [LARGE SCALE GENOMIC DNA]</scope>
    <source>
        <strain evidence="1 2">NLcol2</strain>
    </source>
</reference>
<keyword evidence="2" id="KW-1185">Reference proteome</keyword>
<accession>A0ABU5MVK4</accession>
<organism evidence="1 2">
    <name type="scientific">Pontiella agarivorans</name>
    <dbReference type="NCBI Taxonomy" id="3038953"/>
    <lineage>
        <taxon>Bacteria</taxon>
        <taxon>Pseudomonadati</taxon>
        <taxon>Kiritimatiellota</taxon>
        <taxon>Kiritimatiellia</taxon>
        <taxon>Kiritimatiellales</taxon>
        <taxon>Pontiellaceae</taxon>
        <taxon>Pontiella</taxon>
    </lineage>
</organism>
<proteinExistence type="predicted"/>
<dbReference type="InterPro" id="IPR024524">
    <property type="entry name" value="DUF3800"/>
</dbReference>
<dbReference type="Pfam" id="PF12686">
    <property type="entry name" value="DUF3800"/>
    <property type="match status" value="1"/>
</dbReference>
<dbReference type="RefSeq" id="WP_322607998.1">
    <property type="nucleotide sequence ID" value="NZ_JARVCO010000007.1"/>
</dbReference>
<dbReference type="EMBL" id="JARVCO010000007">
    <property type="protein sequence ID" value="MDZ8118200.1"/>
    <property type="molecule type" value="Genomic_DNA"/>
</dbReference>
<protein>
    <submittedName>
        <fullName evidence="1">DUF3800 domain-containing protein</fullName>
    </submittedName>
</protein>
<sequence length="249" mass="28935">MRNVGGTSEYIAFLDECGDHTLELIDRDFPLFLLATIVIKRTDYAERVVPEITRLKLKYWIHEGVNLHSRDIRKSKGPFGFLRVAGKRQAFMTELSELMKDLPYTVFISAVRKDHHRSRYGANAVNPYDLALKFTLERLIHFIEDKRIQELPFVAEARGKNEDQALERSFYRMMVNGTDFIRGERFKVLDCPLVFRRKFDNIAGVQLADLCAHPCARHILQPAQENRAYDIVTRKVYRNGGISGWKVFP</sequence>
<dbReference type="Proteomes" id="UP001290861">
    <property type="component" value="Unassembled WGS sequence"/>
</dbReference>
<comment type="caution">
    <text evidence="1">The sequence shown here is derived from an EMBL/GenBank/DDBJ whole genome shotgun (WGS) entry which is preliminary data.</text>
</comment>
<gene>
    <name evidence="1" type="ORF">P9H32_06115</name>
</gene>
<evidence type="ECO:0000313" key="2">
    <source>
        <dbReference type="Proteomes" id="UP001290861"/>
    </source>
</evidence>
<evidence type="ECO:0000313" key="1">
    <source>
        <dbReference type="EMBL" id="MDZ8118200.1"/>
    </source>
</evidence>